<comment type="subcellular location">
    <subcellularLocation>
        <location evidence="1">Endomembrane system</location>
    </subcellularLocation>
</comment>
<evidence type="ECO:0000313" key="7">
    <source>
        <dbReference type="EMBL" id="GAX09814.1"/>
    </source>
</evidence>
<dbReference type="InParanoid" id="A0A1Z5J738"/>
<keyword evidence="4" id="KW-0472">Membrane</keyword>
<evidence type="ECO:0000256" key="4">
    <source>
        <dbReference type="ARBA" id="ARBA00023136"/>
    </source>
</evidence>
<dbReference type="Pfam" id="PF11916">
    <property type="entry name" value="Vac14_Fig4_bd"/>
    <property type="match status" value="1"/>
</dbReference>
<feature type="compositionally biased region" description="Low complexity" evidence="5">
    <location>
        <begin position="106"/>
        <end position="117"/>
    </location>
</feature>
<reference evidence="7 8" key="1">
    <citation type="journal article" date="2015" name="Plant Cell">
        <title>Oil accumulation by the oleaginous diatom Fistulifera solaris as revealed by the genome and transcriptome.</title>
        <authorList>
            <person name="Tanaka T."/>
            <person name="Maeda Y."/>
            <person name="Veluchamy A."/>
            <person name="Tanaka M."/>
            <person name="Abida H."/>
            <person name="Marechal E."/>
            <person name="Bowler C."/>
            <person name="Muto M."/>
            <person name="Sunaga Y."/>
            <person name="Tanaka M."/>
            <person name="Yoshino T."/>
            <person name="Taniguchi T."/>
            <person name="Fukuda Y."/>
            <person name="Nemoto M."/>
            <person name="Matsumoto M."/>
            <person name="Wong P.S."/>
            <person name="Aburatani S."/>
            <person name="Fujibuchi W."/>
        </authorList>
    </citation>
    <scope>NUCLEOTIDE SEQUENCE [LARGE SCALE GENOMIC DNA]</scope>
    <source>
        <strain evidence="7 8">JPCC DA0580</strain>
    </source>
</reference>
<proteinExistence type="inferred from homology"/>
<dbReference type="OrthoDB" id="5574975at2759"/>
<comment type="similarity">
    <text evidence="2">Belongs to the VAC14 family.</text>
</comment>
<feature type="region of interest" description="Disordered" evidence="5">
    <location>
        <begin position="84"/>
        <end position="133"/>
    </location>
</feature>
<dbReference type="Proteomes" id="UP000198406">
    <property type="component" value="Unassembled WGS sequence"/>
</dbReference>
<keyword evidence="3" id="KW-0677">Repeat</keyword>
<name>A0A1Z5J738_FISSO</name>
<evidence type="ECO:0000256" key="3">
    <source>
        <dbReference type="ARBA" id="ARBA00022737"/>
    </source>
</evidence>
<comment type="caution">
    <text evidence="7">The sequence shown here is derived from an EMBL/GenBank/DDBJ whole genome shotgun (WGS) entry which is preliminary data.</text>
</comment>
<dbReference type="PANTHER" id="PTHR16023:SF0">
    <property type="entry name" value="PROTEIN VAC14 HOMOLOG"/>
    <property type="match status" value="1"/>
</dbReference>
<evidence type="ECO:0000256" key="1">
    <source>
        <dbReference type="ARBA" id="ARBA00004308"/>
    </source>
</evidence>
<dbReference type="InterPro" id="IPR016024">
    <property type="entry name" value="ARM-type_fold"/>
</dbReference>
<feature type="region of interest" description="Disordered" evidence="5">
    <location>
        <begin position="1085"/>
        <end position="1139"/>
    </location>
</feature>
<dbReference type="PANTHER" id="PTHR16023">
    <property type="entry name" value="TAX1 BINDING PROTEIN-RELATED"/>
    <property type="match status" value="1"/>
</dbReference>
<dbReference type="AlphaFoldDB" id="A0A1Z5J738"/>
<organism evidence="7 8">
    <name type="scientific">Fistulifera solaris</name>
    <name type="common">Oleaginous diatom</name>
    <dbReference type="NCBI Taxonomy" id="1519565"/>
    <lineage>
        <taxon>Eukaryota</taxon>
        <taxon>Sar</taxon>
        <taxon>Stramenopiles</taxon>
        <taxon>Ochrophyta</taxon>
        <taxon>Bacillariophyta</taxon>
        <taxon>Bacillariophyceae</taxon>
        <taxon>Bacillariophycidae</taxon>
        <taxon>Naviculales</taxon>
        <taxon>Naviculaceae</taxon>
        <taxon>Fistulifera</taxon>
    </lineage>
</organism>
<dbReference type="InterPro" id="IPR011989">
    <property type="entry name" value="ARM-like"/>
</dbReference>
<protein>
    <recommendedName>
        <fullName evidence="6">Vacuolar protein 14 C-terminal Fig4-binding domain-containing protein</fullName>
    </recommendedName>
</protein>
<dbReference type="GO" id="GO:0006661">
    <property type="term" value="P:phosphatidylinositol biosynthetic process"/>
    <property type="evidence" value="ECO:0007669"/>
    <property type="project" value="InterPro"/>
</dbReference>
<keyword evidence="8" id="KW-1185">Reference proteome</keyword>
<dbReference type="InterPro" id="IPR026825">
    <property type="entry name" value="Vac14"/>
</dbReference>
<dbReference type="GO" id="GO:0010008">
    <property type="term" value="C:endosome membrane"/>
    <property type="evidence" value="ECO:0007669"/>
    <property type="project" value="TreeGrafter"/>
</dbReference>
<accession>A0A1Z5J738</accession>
<dbReference type="GO" id="GO:0070772">
    <property type="term" value="C:PAS complex"/>
    <property type="evidence" value="ECO:0007669"/>
    <property type="project" value="InterPro"/>
</dbReference>
<gene>
    <name evidence="7" type="ORF">FisN_11Lh211</name>
</gene>
<evidence type="ECO:0000259" key="6">
    <source>
        <dbReference type="Pfam" id="PF11916"/>
    </source>
</evidence>
<evidence type="ECO:0000313" key="8">
    <source>
        <dbReference type="Proteomes" id="UP000198406"/>
    </source>
</evidence>
<feature type="compositionally biased region" description="Acidic residues" evidence="5">
    <location>
        <begin position="53"/>
        <end position="62"/>
    </location>
</feature>
<feature type="compositionally biased region" description="Polar residues" evidence="5">
    <location>
        <begin position="1"/>
        <end position="13"/>
    </location>
</feature>
<evidence type="ECO:0000256" key="2">
    <source>
        <dbReference type="ARBA" id="ARBA00010225"/>
    </source>
</evidence>
<dbReference type="InterPro" id="IPR021841">
    <property type="entry name" value="VAC14_Fig4p-bd"/>
</dbReference>
<evidence type="ECO:0000256" key="5">
    <source>
        <dbReference type="SAM" id="MobiDB-lite"/>
    </source>
</evidence>
<dbReference type="Gene3D" id="1.25.10.10">
    <property type="entry name" value="Leucine-rich Repeat Variant"/>
    <property type="match status" value="2"/>
</dbReference>
<dbReference type="SUPFAM" id="SSF48371">
    <property type="entry name" value="ARM repeat"/>
    <property type="match status" value="1"/>
</dbReference>
<sequence>MSSTSSETSNTLPQEEMSALTLQDDITSHEEAMEVTQRQNSTAFSSSSSDDSSSSEDEEYNNEWDKAVLSGVVSKARATSEVFQNREEVTTKSAISTKASKESKPTLSNLSNSYTTSQDAPSRPPSTAGDLSSGVLPDVLLNVRQQLESMSLFDSDMMKLAHNEDDNDPMTAETRESLKRSSQQSISPAVLVSLAHKRYERRRLAAMEIEKVVRSLALQNEWDRVRAILLLLSDDYVRSTSEDARKGGVVALAACAIGIKKKVSDDCQDLILASVVHACQDHSQRVRYYATESLFNVVKVLPNLATQHFFILFEILRSLYADVDADVRSGAELLDKKLKEIILAAMNSGTFSVDACVPVFARFVHIRNKATKLLTLTWLQELNEKLVGSPVLPYLHLFLGGIFDMVADPTVALRQSALAFLQSVLPKLLTVHSPSDQAIDTVGDDEDVRNSRVDFDKILQSLVTTMEHPDPFVRKVAMYWMSRIVKAHMTFEHEESSNDIKDDAEKPSAITMASVSVRNSVPHLLPGILLCIGDSYQASGITKETFLPDQTTRALAEQTNKHLQEAVRREGASYIQHLDAFIVALREELDSPGGLVAKNPPALERSPYRTDVTTDGNGIEAPGWFRASSDTKDRNDEAMIQSRLCALDWVTVLYEHVVPTTLKAEYAREFIYAIINQLDDNPSTITVEKSLEVLAKVTIPVPEEDPSTWQTFSSSHVDEMRDESEYIMSPSNVEYALQVLDQDNRSLKSRDRRVFSALIDLHSIHEHLLANFSNVLTYMCTLQPPAFVFVSFSVEIERFVRRRSKAVEFDNQDIQDESAGLRFVSSFVQNMSHVLIHAQEAKHLRDVLKDSICSDPVTEEDKQRCRLFHIMLHSFSHNIGATVSLCLWCGAYRTASEFLNAINPLDIHLINLLEIDKIVEMLERPFFRHLHVRMLEKDVDAEGEGNGTMLFKLLTTLLMILPQGTCYNVLKDRLTSIARFRQTALSRVNKLRFERDSHEISIPNIYVRRIECVRSLHCNAKWRTIRADSLEVMSRKEEPKDDGHEEGSDRRAWLGYASKEEEDTMRKSFLSKSQFRASLAPNTAEYHDLTSLSPSQEIVSPEEAPEISQPTESGTEDQEAQTSDNHDEQWKEYWADPPC</sequence>
<feature type="region of interest" description="Disordered" evidence="5">
    <location>
        <begin position="163"/>
        <end position="184"/>
    </location>
</feature>
<feature type="domain" description="Vacuolar protein 14 C-terminal Fig4-binding" evidence="6">
    <location>
        <begin position="816"/>
        <end position="977"/>
    </location>
</feature>
<feature type="region of interest" description="Disordered" evidence="5">
    <location>
        <begin position="1033"/>
        <end position="1052"/>
    </location>
</feature>
<feature type="region of interest" description="Disordered" evidence="5">
    <location>
        <begin position="1"/>
        <end position="63"/>
    </location>
</feature>
<dbReference type="EMBL" id="BDSP01000013">
    <property type="protein sequence ID" value="GAX09814.1"/>
    <property type="molecule type" value="Genomic_DNA"/>
</dbReference>
<feature type="compositionally biased region" description="Basic and acidic residues" evidence="5">
    <location>
        <begin position="1124"/>
        <end position="1139"/>
    </location>
</feature>
<dbReference type="Pfam" id="PF12755">
    <property type="entry name" value="Vac14_Fab1_bd"/>
    <property type="match status" value="1"/>
</dbReference>